<comment type="similarity">
    <text evidence="2">Belongs to the ketopantoate reductase family.</text>
</comment>
<name>A0ABS5EGG1_9PROT</name>
<dbReference type="PANTHER" id="PTHR43765">
    <property type="entry name" value="2-DEHYDROPANTOATE 2-REDUCTASE-RELATED"/>
    <property type="match status" value="1"/>
</dbReference>
<evidence type="ECO:0000313" key="13">
    <source>
        <dbReference type="Proteomes" id="UP000698752"/>
    </source>
</evidence>
<evidence type="ECO:0000259" key="11">
    <source>
        <dbReference type="Pfam" id="PF08546"/>
    </source>
</evidence>
<keyword evidence="13" id="KW-1185">Reference proteome</keyword>
<sequence>MNESARTDTAPLLIIGGGAVGGYIAAHLTRLGETVVLWEPWAPNREAIAASGFAVSEPSGDFVAHPGLIAAAAEVPALAPRLTILCSKLADAPAIVAEVERHWRGTWLVTLNALADIAMAEELGAERVLGCIVTGFFANLTRPGAMQRHRARGDGGPALFRVGETAGPATPRVHAIVDLLGGIDKAEAVDDMTAARWTKLAFNCMTSALSALNRRPIRDLFLEPTLRQEMLAVALEVVSVAAVGAVRLDPVCGIAGDTWKAAATGNAVKRAEVEAGLIRYGAHMNATAISGMAQDLSRGRRTEVSLINGVVVDHARRHGVPVPANDALIARLEALTPT</sequence>
<proteinExistence type="inferred from homology"/>
<comment type="pathway">
    <text evidence="1">Cofactor biosynthesis; (R)-pantothenate biosynthesis; (R)-pantoate from 3-methyl-2-oxobutanoate: step 2/2.</text>
</comment>
<dbReference type="InterPro" id="IPR050838">
    <property type="entry name" value="Ketopantoate_reductase"/>
</dbReference>
<evidence type="ECO:0000256" key="2">
    <source>
        <dbReference type="ARBA" id="ARBA00007870"/>
    </source>
</evidence>
<keyword evidence="5" id="KW-0566">Pantothenate biosynthesis</keyword>
<evidence type="ECO:0000256" key="7">
    <source>
        <dbReference type="ARBA" id="ARBA00023002"/>
    </source>
</evidence>
<evidence type="ECO:0000259" key="10">
    <source>
        <dbReference type="Pfam" id="PF02558"/>
    </source>
</evidence>
<dbReference type="InterPro" id="IPR013332">
    <property type="entry name" value="KPR_N"/>
</dbReference>
<comment type="catalytic activity">
    <reaction evidence="9">
        <text>(R)-pantoate + NADP(+) = 2-dehydropantoate + NADPH + H(+)</text>
        <dbReference type="Rhea" id="RHEA:16233"/>
        <dbReference type="ChEBI" id="CHEBI:11561"/>
        <dbReference type="ChEBI" id="CHEBI:15378"/>
        <dbReference type="ChEBI" id="CHEBI:15980"/>
        <dbReference type="ChEBI" id="CHEBI:57783"/>
        <dbReference type="ChEBI" id="CHEBI:58349"/>
        <dbReference type="EC" id="1.1.1.169"/>
    </reaction>
</comment>
<dbReference type="RefSeq" id="WP_211868543.1">
    <property type="nucleotide sequence ID" value="NZ_JAAEDI010000010.1"/>
</dbReference>
<accession>A0ABS5EGG1</accession>
<dbReference type="InterPro" id="IPR008927">
    <property type="entry name" value="6-PGluconate_DH-like_C_sf"/>
</dbReference>
<feature type="domain" description="Ketopantoate reductase C-terminal" evidence="11">
    <location>
        <begin position="191"/>
        <end position="334"/>
    </location>
</feature>
<dbReference type="Pfam" id="PF08546">
    <property type="entry name" value="ApbA_C"/>
    <property type="match status" value="1"/>
</dbReference>
<dbReference type="Gene3D" id="3.40.50.720">
    <property type="entry name" value="NAD(P)-binding Rossmann-like Domain"/>
    <property type="match status" value="1"/>
</dbReference>
<evidence type="ECO:0000256" key="6">
    <source>
        <dbReference type="ARBA" id="ARBA00022857"/>
    </source>
</evidence>
<evidence type="ECO:0000313" key="12">
    <source>
        <dbReference type="EMBL" id="MBR0650087.1"/>
    </source>
</evidence>
<dbReference type="Gene3D" id="1.10.1040.10">
    <property type="entry name" value="N-(1-d-carboxylethyl)-l-norvaline Dehydrogenase, domain 2"/>
    <property type="match status" value="1"/>
</dbReference>
<comment type="caution">
    <text evidence="12">The sequence shown here is derived from an EMBL/GenBank/DDBJ whole genome shotgun (WGS) entry which is preliminary data.</text>
</comment>
<evidence type="ECO:0000256" key="4">
    <source>
        <dbReference type="ARBA" id="ARBA00019465"/>
    </source>
</evidence>
<keyword evidence="7" id="KW-0560">Oxidoreductase</keyword>
<keyword evidence="6" id="KW-0521">NADP</keyword>
<dbReference type="SUPFAM" id="SSF51735">
    <property type="entry name" value="NAD(P)-binding Rossmann-fold domains"/>
    <property type="match status" value="1"/>
</dbReference>
<dbReference type="PANTHER" id="PTHR43765:SF2">
    <property type="entry name" value="2-DEHYDROPANTOATE 2-REDUCTASE"/>
    <property type="match status" value="1"/>
</dbReference>
<gene>
    <name evidence="12" type="ORF">GXW78_10470</name>
</gene>
<dbReference type="Proteomes" id="UP000698752">
    <property type="component" value="Unassembled WGS sequence"/>
</dbReference>
<evidence type="ECO:0000256" key="1">
    <source>
        <dbReference type="ARBA" id="ARBA00004994"/>
    </source>
</evidence>
<dbReference type="SUPFAM" id="SSF48179">
    <property type="entry name" value="6-phosphogluconate dehydrogenase C-terminal domain-like"/>
    <property type="match status" value="1"/>
</dbReference>
<evidence type="ECO:0000256" key="3">
    <source>
        <dbReference type="ARBA" id="ARBA00013014"/>
    </source>
</evidence>
<evidence type="ECO:0000256" key="8">
    <source>
        <dbReference type="ARBA" id="ARBA00032024"/>
    </source>
</evidence>
<dbReference type="InterPro" id="IPR013752">
    <property type="entry name" value="KPA_reductase"/>
</dbReference>
<feature type="domain" description="Ketopantoate reductase N-terminal" evidence="10">
    <location>
        <begin position="13"/>
        <end position="149"/>
    </location>
</feature>
<protein>
    <recommendedName>
        <fullName evidence="4">2-dehydropantoate 2-reductase</fullName>
        <ecNumber evidence="3">1.1.1.169</ecNumber>
    </recommendedName>
    <alternativeName>
        <fullName evidence="8">Ketopantoate reductase</fullName>
    </alternativeName>
</protein>
<dbReference type="Pfam" id="PF02558">
    <property type="entry name" value="ApbA"/>
    <property type="match status" value="1"/>
</dbReference>
<evidence type="ECO:0000256" key="9">
    <source>
        <dbReference type="ARBA" id="ARBA00048793"/>
    </source>
</evidence>
<dbReference type="EC" id="1.1.1.169" evidence="3"/>
<reference evidence="13" key="1">
    <citation type="journal article" date="2021" name="Syst. Appl. Microbiol.">
        <title>Roseomonas hellenica sp. nov., isolated from roots of wild-growing Alkanna tinctoria.</title>
        <authorList>
            <person name="Rat A."/>
            <person name="Naranjo H.D."/>
            <person name="Lebbe L."/>
            <person name="Cnockaert M."/>
            <person name="Krigas N."/>
            <person name="Grigoriadou K."/>
            <person name="Maloupa E."/>
            <person name="Willems A."/>
        </authorList>
    </citation>
    <scope>NUCLEOTIDE SEQUENCE [LARGE SCALE GENOMIC DNA]</scope>
    <source>
        <strain evidence="13">LMG 31159</strain>
    </source>
</reference>
<dbReference type="InterPro" id="IPR013328">
    <property type="entry name" value="6PGD_dom2"/>
</dbReference>
<dbReference type="InterPro" id="IPR036291">
    <property type="entry name" value="NAD(P)-bd_dom_sf"/>
</dbReference>
<organism evidence="12 13">
    <name type="scientific">Neoroseomonas terrae</name>
    <dbReference type="NCBI Taxonomy" id="424799"/>
    <lineage>
        <taxon>Bacteria</taxon>
        <taxon>Pseudomonadati</taxon>
        <taxon>Pseudomonadota</taxon>
        <taxon>Alphaproteobacteria</taxon>
        <taxon>Acetobacterales</taxon>
        <taxon>Acetobacteraceae</taxon>
        <taxon>Neoroseomonas</taxon>
    </lineage>
</organism>
<evidence type="ECO:0000256" key="5">
    <source>
        <dbReference type="ARBA" id="ARBA00022655"/>
    </source>
</evidence>
<dbReference type="EMBL" id="JAAEDI010000010">
    <property type="protein sequence ID" value="MBR0650087.1"/>
    <property type="molecule type" value="Genomic_DNA"/>
</dbReference>